<gene>
    <name evidence="2" type="ORF">SRA_07411</name>
</gene>
<protein>
    <recommendedName>
        <fullName evidence="4">Lipoprotein</fullName>
    </recommendedName>
</protein>
<proteinExistence type="predicted"/>
<keyword evidence="1" id="KW-0812">Transmembrane</keyword>
<keyword evidence="3" id="KW-1185">Reference proteome</keyword>
<sequence length="65" mass="6790">MIKMEMIKMQSIILGLVGLFFGALGLGLLCYSFSGSWLMTVGGAIIGGLLAGLAGYSIHTPISRL</sequence>
<dbReference type="Proteomes" id="UP000007815">
    <property type="component" value="Unassembled WGS sequence"/>
</dbReference>
<dbReference type="EMBL" id="AJTZ01000005">
    <property type="protein sequence ID" value="EJN94346.1"/>
    <property type="molecule type" value="Genomic_DNA"/>
</dbReference>
<evidence type="ECO:0000313" key="3">
    <source>
        <dbReference type="Proteomes" id="UP000007815"/>
    </source>
</evidence>
<name>A0ABN0GVU5_STRRT</name>
<evidence type="ECO:0000313" key="2">
    <source>
        <dbReference type="EMBL" id="EJN94346.1"/>
    </source>
</evidence>
<feature type="transmembrane region" description="Helical" evidence="1">
    <location>
        <begin position="37"/>
        <end position="58"/>
    </location>
</feature>
<accession>A0ABN0GVU5</accession>
<keyword evidence="1" id="KW-1133">Transmembrane helix</keyword>
<evidence type="ECO:0008006" key="4">
    <source>
        <dbReference type="Google" id="ProtNLM"/>
    </source>
</evidence>
<dbReference type="RefSeq" id="WP_003089239.1">
    <property type="nucleotide sequence ID" value="NZ_AJTZ01000005.1"/>
</dbReference>
<keyword evidence="1" id="KW-0472">Membrane</keyword>
<organism evidence="2 3">
    <name type="scientific">Streptococcus ratti FA-1 = DSM 20564</name>
    <dbReference type="NCBI Taxonomy" id="699248"/>
    <lineage>
        <taxon>Bacteria</taxon>
        <taxon>Bacillati</taxon>
        <taxon>Bacillota</taxon>
        <taxon>Bacilli</taxon>
        <taxon>Lactobacillales</taxon>
        <taxon>Streptococcaceae</taxon>
        <taxon>Streptococcus</taxon>
    </lineage>
</organism>
<evidence type="ECO:0000256" key="1">
    <source>
        <dbReference type="SAM" id="Phobius"/>
    </source>
</evidence>
<reference evidence="2 3" key="1">
    <citation type="submission" date="2009-12" db="EMBL/GenBank/DDBJ databases">
        <authorList>
            <person name="Lefebure T."/>
            <person name="Cornejo O.E."/>
            <person name="Pavinski Bitar P.D."/>
            <person name="Lang P."/>
            <person name="Stanhope M.J."/>
        </authorList>
    </citation>
    <scope>NUCLEOTIDE SEQUENCE [LARGE SCALE GENOMIC DNA]</scope>
    <source>
        <strain evidence="2 3">FA-1</strain>
    </source>
</reference>
<comment type="caution">
    <text evidence="2">The sequence shown here is derived from an EMBL/GenBank/DDBJ whole genome shotgun (WGS) entry which is preliminary data.</text>
</comment>